<dbReference type="CDD" id="cd19499">
    <property type="entry name" value="RecA-like_ClpB_Hsp104-like"/>
    <property type="match status" value="1"/>
</dbReference>
<dbReference type="Proteomes" id="UP001438707">
    <property type="component" value="Unassembled WGS sequence"/>
</dbReference>
<sequence length="884" mass="97413">MDPSKFTQKVTQTFIAAQDLSKEHSHGLLTPVHLIAALLAEDGIARQVLTAVGNEQTWQSVQRLINKRLVRLPSISPAPEDVSASPDLQKTLHKAGKLQKEKGDAYLGVDVLLLALLDSSNFKEALTGAGTSKSQVEAAINEMRERTGGQTINSSTGDDSLEALNKYGQDLTAQVTHLDPIIGRDEEIRRVIRILCRRTKNNPVLIGEPGVGKTAIAEGLAQRIVKGDIPSNLKDMRLISLDMGALVAGAKYRGEFEERLKAVLAEVKKAANIILFIDELHLVLGAGKTDGAMDAANLLKPMLARGELRCIGATTLAEYRQHMEKDAAFERRFQQVIVGEPSVADTISILRGISEKYSSYHGVRLTDRALVVAAELSDRYITARFLPDKAIDLIDEACSNNRVQLDSMPEEIDLLQRQKYRLQVEETALTKEKDKVSVDRLTEVRREIAQLQDQLQPLQLRYQQERGRLNAVRELQQKKDALQSKLADAEGRMDLAIAADIKYGAMPDVEAALAAKFQEMPQNAMLSEEVGPEDIAAVVSRWTGIPVSRLQTGERERLMSLEGVGKTELAKALAALLFDDEKMMVRIDMGEYMEKHTVARLIGAPPGYIGHDEGGQLTEAIRRRPYSVVLLDEVEKAHRDVMNVLLSVLDDGRLTDAKGRVVSFANTVIIMTSNLGSEVLLDNGMANPTGSPQSSPAAPITQESLRQKVMPMVRAYFRPELLNRLDEIVLFESLRPTELQNVARIKAQEMAGRLAQLSIGLRMTDAALDAAVRQSWEPSYGARPLRRWLEHNIITDLSRMLISGELSENSLVTVDAPASHTGVPAGRAATGASTASEHGLLYHIEKLANVEKPPESPSKRLKLVGMTEPMDSVDDLEEEYDMDM</sequence>
<dbReference type="Pfam" id="PF00004">
    <property type="entry name" value="AAA"/>
    <property type="match status" value="1"/>
</dbReference>
<protein>
    <recommendedName>
        <fullName evidence="8">Clp R domain-containing protein</fullName>
    </recommendedName>
</protein>
<dbReference type="SMART" id="SM00382">
    <property type="entry name" value="AAA"/>
    <property type="match status" value="2"/>
</dbReference>
<evidence type="ECO:0000259" key="8">
    <source>
        <dbReference type="PROSITE" id="PS51903"/>
    </source>
</evidence>
<evidence type="ECO:0000313" key="10">
    <source>
        <dbReference type="Proteomes" id="UP001438707"/>
    </source>
</evidence>
<dbReference type="PRINTS" id="PR00300">
    <property type="entry name" value="CLPPROTEASEA"/>
</dbReference>
<dbReference type="InterPro" id="IPR003959">
    <property type="entry name" value="ATPase_AAA_core"/>
</dbReference>
<evidence type="ECO:0000313" key="9">
    <source>
        <dbReference type="EMBL" id="KAK9841119.1"/>
    </source>
</evidence>
<comment type="caution">
    <text evidence="9">The sequence shown here is derived from an EMBL/GenBank/DDBJ whole genome shotgun (WGS) entry which is preliminary data.</text>
</comment>
<evidence type="ECO:0000256" key="1">
    <source>
        <dbReference type="ARBA" id="ARBA00008675"/>
    </source>
</evidence>
<gene>
    <name evidence="9" type="ORF">WJX74_000311</name>
</gene>
<dbReference type="InterPro" id="IPR019489">
    <property type="entry name" value="Clp_ATPase_C"/>
</dbReference>
<dbReference type="PROSITE" id="PS00870">
    <property type="entry name" value="CLPAB_1"/>
    <property type="match status" value="1"/>
</dbReference>
<dbReference type="Gene3D" id="1.10.8.60">
    <property type="match status" value="1"/>
</dbReference>
<keyword evidence="10" id="KW-1185">Reference proteome</keyword>
<dbReference type="FunFam" id="3.40.50.300:FF:000010">
    <property type="entry name" value="Chaperone clpB 1, putative"/>
    <property type="match status" value="1"/>
</dbReference>
<evidence type="ECO:0000256" key="2">
    <source>
        <dbReference type="ARBA" id="ARBA00022737"/>
    </source>
</evidence>
<dbReference type="CDD" id="cd00009">
    <property type="entry name" value="AAA"/>
    <property type="match status" value="1"/>
</dbReference>
<dbReference type="SUPFAM" id="SSF81923">
    <property type="entry name" value="Double Clp-N motif"/>
    <property type="match status" value="1"/>
</dbReference>
<feature type="coiled-coil region" evidence="7">
    <location>
        <begin position="441"/>
        <end position="499"/>
    </location>
</feature>
<keyword evidence="7" id="KW-0175">Coiled coil</keyword>
<dbReference type="PROSITE" id="PS51903">
    <property type="entry name" value="CLP_R"/>
    <property type="match status" value="1"/>
</dbReference>
<keyword evidence="3" id="KW-0547">Nucleotide-binding</keyword>
<organism evidence="9 10">
    <name type="scientific">Apatococcus lobatus</name>
    <dbReference type="NCBI Taxonomy" id="904363"/>
    <lineage>
        <taxon>Eukaryota</taxon>
        <taxon>Viridiplantae</taxon>
        <taxon>Chlorophyta</taxon>
        <taxon>core chlorophytes</taxon>
        <taxon>Trebouxiophyceae</taxon>
        <taxon>Chlorellales</taxon>
        <taxon>Chlorellaceae</taxon>
        <taxon>Apatococcus</taxon>
    </lineage>
</organism>
<dbReference type="GO" id="GO:0005737">
    <property type="term" value="C:cytoplasm"/>
    <property type="evidence" value="ECO:0007669"/>
    <property type="project" value="TreeGrafter"/>
</dbReference>
<dbReference type="Gene3D" id="3.40.50.300">
    <property type="entry name" value="P-loop containing nucleotide triphosphate hydrolases"/>
    <property type="match status" value="3"/>
</dbReference>
<dbReference type="InterPro" id="IPR004176">
    <property type="entry name" value="Clp_R_N"/>
</dbReference>
<dbReference type="EMBL" id="JALJOS010000003">
    <property type="protein sequence ID" value="KAK9841119.1"/>
    <property type="molecule type" value="Genomic_DNA"/>
</dbReference>
<dbReference type="SUPFAM" id="SSF52540">
    <property type="entry name" value="P-loop containing nucleoside triphosphate hydrolases"/>
    <property type="match status" value="2"/>
</dbReference>
<dbReference type="InterPro" id="IPR018368">
    <property type="entry name" value="ClpA/B_CS1"/>
</dbReference>
<dbReference type="InterPro" id="IPR001270">
    <property type="entry name" value="ClpA/B"/>
</dbReference>
<evidence type="ECO:0000256" key="3">
    <source>
        <dbReference type="ARBA" id="ARBA00022741"/>
    </source>
</evidence>
<evidence type="ECO:0000256" key="6">
    <source>
        <dbReference type="PROSITE-ProRule" id="PRU01251"/>
    </source>
</evidence>
<dbReference type="Pfam" id="PF17871">
    <property type="entry name" value="AAA_lid_9"/>
    <property type="match status" value="1"/>
</dbReference>
<name>A0AAW1S5S6_9CHLO</name>
<dbReference type="SMART" id="SM01086">
    <property type="entry name" value="ClpB_D2-small"/>
    <property type="match status" value="1"/>
</dbReference>
<evidence type="ECO:0000256" key="7">
    <source>
        <dbReference type="SAM" id="Coils"/>
    </source>
</evidence>
<dbReference type="InterPro" id="IPR027417">
    <property type="entry name" value="P-loop_NTPase"/>
</dbReference>
<accession>A0AAW1S5S6</accession>
<reference evidence="9 10" key="1">
    <citation type="journal article" date="2024" name="Nat. Commun.">
        <title>Phylogenomics reveals the evolutionary origins of lichenization in chlorophyte algae.</title>
        <authorList>
            <person name="Puginier C."/>
            <person name="Libourel C."/>
            <person name="Otte J."/>
            <person name="Skaloud P."/>
            <person name="Haon M."/>
            <person name="Grisel S."/>
            <person name="Petersen M."/>
            <person name="Berrin J.G."/>
            <person name="Delaux P.M."/>
            <person name="Dal Grande F."/>
            <person name="Keller J."/>
        </authorList>
    </citation>
    <scope>NUCLEOTIDE SEQUENCE [LARGE SCALE GENOMIC DNA]</scope>
    <source>
        <strain evidence="9 10">SAG 2145</strain>
    </source>
</reference>
<keyword evidence="5" id="KW-0143">Chaperone</keyword>
<dbReference type="InterPro" id="IPR041546">
    <property type="entry name" value="ClpA/ClpB_AAA_lid"/>
</dbReference>
<dbReference type="AlphaFoldDB" id="A0AAW1S5S6"/>
<keyword evidence="4" id="KW-0067">ATP-binding</keyword>
<feature type="domain" description="Clp R" evidence="8">
    <location>
        <begin position="3"/>
        <end position="146"/>
    </location>
</feature>
<dbReference type="InterPro" id="IPR050130">
    <property type="entry name" value="ClpA_ClpB"/>
</dbReference>
<dbReference type="GO" id="GO:0005524">
    <property type="term" value="F:ATP binding"/>
    <property type="evidence" value="ECO:0007669"/>
    <property type="project" value="UniProtKB-KW"/>
</dbReference>
<proteinExistence type="inferred from homology"/>
<dbReference type="PANTHER" id="PTHR11638:SF18">
    <property type="entry name" value="HEAT SHOCK PROTEIN 104"/>
    <property type="match status" value="1"/>
</dbReference>
<dbReference type="Pfam" id="PF02861">
    <property type="entry name" value="Clp_N"/>
    <property type="match status" value="1"/>
</dbReference>
<dbReference type="GO" id="GO:0034605">
    <property type="term" value="P:cellular response to heat"/>
    <property type="evidence" value="ECO:0007669"/>
    <property type="project" value="TreeGrafter"/>
</dbReference>
<dbReference type="InterPro" id="IPR003593">
    <property type="entry name" value="AAA+_ATPase"/>
</dbReference>
<comment type="similarity">
    <text evidence="1">Belongs to the ClpA/ClpB family.</text>
</comment>
<dbReference type="InterPro" id="IPR036628">
    <property type="entry name" value="Clp_N_dom_sf"/>
</dbReference>
<evidence type="ECO:0000256" key="5">
    <source>
        <dbReference type="ARBA" id="ARBA00023186"/>
    </source>
</evidence>
<dbReference type="GO" id="GO:0016887">
    <property type="term" value="F:ATP hydrolysis activity"/>
    <property type="evidence" value="ECO:0007669"/>
    <property type="project" value="InterPro"/>
</dbReference>
<keyword evidence="2 6" id="KW-0677">Repeat</keyword>
<dbReference type="FunFam" id="3.40.50.300:FF:000120">
    <property type="entry name" value="ATP-dependent chaperone ClpB"/>
    <property type="match status" value="1"/>
</dbReference>
<dbReference type="PANTHER" id="PTHR11638">
    <property type="entry name" value="ATP-DEPENDENT CLP PROTEASE"/>
    <property type="match status" value="1"/>
</dbReference>
<dbReference type="Pfam" id="PF07724">
    <property type="entry name" value="AAA_2"/>
    <property type="match status" value="1"/>
</dbReference>
<dbReference type="Pfam" id="PF10431">
    <property type="entry name" value="ClpB_D2-small"/>
    <property type="match status" value="1"/>
</dbReference>
<evidence type="ECO:0000256" key="4">
    <source>
        <dbReference type="ARBA" id="ARBA00022840"/>
    </source>
</evidence>
<dbReference type="Gene3D" id="1.10.1780.10">
    <property type="entry name" value="Clp, N-terminal domain"/>
    <property type="match status" value="1"/>
</dbReference>